<protein>
    <submittedName>
        <fullName evidence="1">Uncharacterized protein</fullName>
    </submittedName>
</protein>
<proteinExistence type="predicted"/>
<reference evidence="1 2" key="1">
    <citation type="submission" date="2020-11" db="EMBL/GenBank/DDBJ databases">
        <title>Corynebacterium sp. ZJ-599.</title>
        <authorList>
            <person name="Zhou J."/>
        </authorList>
    </citation>
    <scope>NUCLEOTIDE SEQUENCE [LARGE SCALE GENOMIC DNA]</scope>
    <source>
        <strain evidence="1 2">ZJ-599</strain>
    </source>
</reference>
<dbReference type="Proteomes" id="UP000594681">
    <property type="component" value="Chromosome"/>
</dbReference>
<evidence type="ECO:0000313" key="1">
    <source>
        <dbReference type="EMBL" id="QPK78584.1"/>
    </source>
</evidence>
<dbReference type="RefSeq" id="WP_165010764.1">
    <property type="nucleotide sequence ID" value="NZ_CP064954.1"/>
</dbReference>
<evidence type="ECO:0000313" key="2">
    <source>
        <dbReference type="Proteomes" id="UP000594681"/>
    </source>
</evidence>
<name>A0A7T0KDM9_9CORY</name>
<organism evidence="1 2">
    <name type="scientific">Corynebacterium lizhenjunii</name>
    <dbReference type="NCBI Taxonomy" id="2709394"/>
    <lineage>
        <taxon>Bacteria</taxon>
        <taxon>Bacillati</taxon>
        <taxon>Actinomycetota</taxon>
        <taxon>Actinomycetes</taxon>
        <taxon>Mycobacteriales</taxon>
        <taxon>Corynebacteriaceae</taxon>
        <taxon>Corynebacterium</taxon>
    </lineage>
</organism>
<dbReference type="EMBL" id="CP064954">
    <property type="protein sequence ID" value="QPK78584.1"/>
    <property type="molecule type" value="Genomic_DNA"/>
</dbReference>
<accession>A0A7T0KDM9</accession>
<keyword evidence="2" id="KW-1185">Reference proteome</keyword>
<sequence length="229" mass="25496">MSAQREPLPPSSSHIITDNDAASYLAALDISVEDLRDSLLDAFDAANNRDSKYWPNTSQGYEFWAQLVHGVRSRLDKSEHWEVDNPDNRPVMLREGKRYELAFARGDAATGNPDAEPNFARKAGPATISAANRFLDPDQFALISLANLITAEESSGPSSHPAGTWIVLYRYREGTINCEVSIPARIDNNGFVDSWWVRVLLPPITDFPNVDHPELPDSLNDDDLNFSII</sequence>
<dbReference type="AlphaFoldDB" id="A0A7T0KDM9"/>
<dbReference type="KEGG" id="cliz:G7Y31_08475"/>
<gene>
    <name evidence="1" type="ORF">G7Y31_08475</name>
</gene>